<dbReference type="AlphaFoldDB" id="A0A364RET5"/>
<evidence type="ECO:0000313" key="2">
    <source>
        <dbReference type="EMBL" id="RAU82803.1"/>
    </source>
</evidence>
<reference evidence="2 3" key="1">
    <citation type="submission" date="2018-06" db="EMBL/GenBank/DDBJ databases">
        <authorList>
            <person name="Liu Z.-W."/>
        </authorList>
    </citation>
    <scope>NUCLEOTIDE SEQUENCE [LARGE SCALE GENOMIC DNA]</scope>
    <source>
        <strain evidence="2 3">2b14</strain>
    </source>
</reference>
<dbReference type="EMBL" id="QMDV01000002">
    <property type="protein sequence ID" value="RAU82803.1"/>
    <property type="molecule type" value="Genomic_DNA"/>
</dbReference>
<protein>
    <recommendedName>
        <fullName evidence="1">MEDS domain-containing protein</fullName>
    </recommendedName>
</protein>
<dbReference type="InterPro" id="IPR025847">
    <property type="entry name" value="MEDS_domain"/>
</dbReference>
<dbReference type="Proteomes" id="UP000251692">
    <property type="component" value="Unassembled WGS sequence"/>
</dbReference>
<feature type="domain" description="MEDS" evidence="1">
    <location>
        <begin position="25"/>
        <end position="183"/>
    </location>
</feature>
<name>A0A364RET5_9BACT</name>
<sequence>MTLTNTAWQNCNSEIFWRDKTTCSHVVQVYEDDDALLNLLEGFVAGGFSANENVVLIATKAHIAALELRLRLSGINLDALQNNKQYLPLDVHEVLAMFMVEGCPDYSLFMDTLTGLFSSLHGNKRPVRAYGEMVAVLLEENNSGATVMLEHFWNSLAEKLSFSLFCAYASSQFSEDNAHTLSNICKAHSAIITNSGSSNTELAFQQV</sequence>
<gene>
    <name evidence="2" type="ORF">DP923_06000</name>
</gene>
<dbReference type="OrthoDB" id="9782655at2"/>
<evidence type="ECO:0000313" key="3">
    <source>
        <dbReference type="Proteomes" id="UP000251692"/>
    </source>
</evidence>
<dbReference type="Pfam" id="PF14417">
    <property type="entry name" value="MEDS"/>
    <property type="match status" value="1"/>
</dbReference>
<keyword evidence="3" id="KW-1185">Reference proteome</keyword>
<dbReference type="RefSeq" id="WP_112304952.1">
    <property type="nucleotide sequence ID" value="NZ_QMDV01000002.1"/>
</dbReference>
<reference evidence="2 3" key="2">
    <citation type="submission" date="2018-07" db="EMBL/GenBank/DDBJ databases">
        <title>Pontibacter sp. 2b14 genomic sequence and assembly.</title>
        <authorList>
            <person name="Du Z.-J."/>
        </authorList>
    </citation>
    <scope>NUCLEOTIDE SEQUENCE [LARGE SCALE GENOMIC DNA]</scope>
    <source>
        <strain evidence="2 3">2b14</strain>
    </source>
</reference>
<proteinExistence type="predicted"/>
<organism evidence="2 3">
    <name type="scientific">Pontibacter arcticus</name>
    <dbReference type="NCBI Taxonomy" id="2080288"/>
    <lineage>
        <taxon>Bacteria</taxon>
        <taxon>Pseudomonadati</taxon>
        <taxon>Bacteroidota</taxon>
        <taxon>Cytophagia</taxon>
        <taxon>Cytophagales</taxon>
        <taxon>Hymenobacteraceae</taxon>
        <taxon>Pontibacter</taxon>
    </lineage>
</organism>
<accession>A0A364RET5</accession>
<comment type="caution">
    <text evidence="2">The sequence shown here is derived from an EMBL/GenBank/DDBJ whole genome shotgun (WGS) entry which is preliminary data.</text>
</comment>
<evidence type="ECO:0000259" key="1">
    <source>
        <dbReference type="Pfam" id="PF14417"/>
    </source>
</evidence>